<evidence type="ECO:0000313" key="2">
    <source>
        <dbReference type="Proteomes" id="UP000785679"/>
    </source>
</evidence>
<dbReference type="EMBL" id="RRYP01001789">
    <property type="protein sequence ID" value="TNV85489.1"/>
    <property type="molecule type" value="Genomic_DNA"/>
</dbReference>
<keyword evidence="2" id="KW-1185">Reference proteome</keyword>
<sequence length="313" mass="35167">MKILEGSAEEIVRKKYSTQDMQSFSFNNHTSALRPEFIPAQAIVNDPRFKRKLAINQESPTKNILLDSPLLKNAALNFDPSFTDTSPSNMEMMRTISLRSKRNPAYFSSFAGSNLQILKIDDFQATLTSTAGDYKAQRVQEIQRYATNGQAPIMYHHSGLRISKGYQLSKDKGCQEERTLCIPDDGEDGNFNQFSNTRDSQVKLPMQAVRRIQGVKPFNPIALIKATQSPVVKMSVASTIRRRPHQVQSSLTQQSQGQQLSLPQGQACKVLRNLKQFTLSEGLTRVGATHHHPSLLLKQIDEYISKVDNSLAR</sequence>
<name>A0A8J8T7S1_HALGN</name>
<dbReference type="AlphaFoldDB" id="A0A8J8T7S1"/>
<protein>
    <submittedName>
        <fullName evidence="1">Uncharacterized protein</fullName>
    </submittedName>
</protein>
<reference evidence="1" key="1">
    <citation type="submission" date="2019-06" db="EMBL/GenBank/DDBJ databases">
        <authorList>
            <person name="Zheng W."/>
        </authorList>
    </citation>
    <scope>NUCLEOTIDE SEQUENCE</scope>
    <source>
        <strain evidence="1">QDHG01</strain>
    </source>
</reference>
<evidence type="ECO:0000313" key="1">
    <source>
        <dbReference type="EMBL" id="TNV85489.1"/>
    </source>
</evidence>
<organism evidence="1 2">
    <name type="scientific">Halteria grandinella</name>
    <dbReference type="NCBI Taxonomy" id="5974"/>
    <lineage>
        <taxon>Eukaryota</taxon>
        <taxon>Sar</taxon>
        <taxon>Alveolata</taxon>
        <taxon>Ciliophora</taxon>
        <taxon>Intramacronucleata</taxon>
        <taxon>Spirotrichea</taxon>
        <taxon>Stichotrichia</taxon>
        <taxon>Sporadotrichida</taxon>
        <taxon>Halteriidae</taxon>
        <taxon>Halteria</taxon>
    </lineage>
</organism>
<proteinExistence type="predicted"/>
<gene>
    <name evidence="1" type="ORF">FGO68_gene8594</name>
</gene>
<dbReference type="Proteomes" id="UP000785679">
    <property type="component" value="Unassembled WGS sequence"/>
</dbReference>
<comment type="caution">
    <text evidence="1">The sequence shown here is derived from an EMBL/GenBank/DDBJ whole genome shotgun (WGS) entry which is preliminary data.</text>
</comment>
<accession>A0A8J8T7S1</accession>